<proteinExistence type="predicted"/>
<accession>A0A9D4LPA8</accession>
<protein>
    <submittedName>
        <fullName evidence="2">Uncharacterized protein</fullName>
    </submittedName>
</protein>
<feature type="transmembrane region" description="Helical" evidence="1">
    <location>
        <begin position="53"/>
        <end position="74"/>
    </location>
</feature>
<sequence length="186" mass="21417">MRSNFTRVQRLSCLLGMMCITMIVSTMVIRIPNENASLYETKIGPFRFSLKNVQVALISLAVGTVVVTIASFFFKNTENNENKRYRSWVLDKYRKANARLNFDPSVVGREFVPPAEDALQYNYFFLPHYCIYVGWMILVMSVVVSMSLTVIYSDAWELIKSEEWMTTVCISVLCSMFVTEVIKVLL</sequence>
<feature type="transmembrane region" description="Helical" evidence="1">
    <location>
        <begin position="129"/>
        <end position="152"/>
    </location>
</feature>
<evidence type="ECO:0000256" key="1">
    <source>
        <dbReference type="SAM" id="Phobius"/>
    </source>
</evidence>
<dbReference type="PANTHER" id="PTHR10877:SF183">
    <property type="entry name" value="AT14535P-RELATED"/>
    <property type="match status" value="1"/>
</dbReference>
<dbReference type="AlphaFoldDB" id="A0A9D4LPA8"/>
<dbReference type="InterPro" id="IPR051223">
    <property type="entry name" value="Polycystin"/>
</dbReference>
<keyword evidence="1" id="KW-0472">Membrane</keyword>
<evidence type="ECO:0000313" key="2">
    <source>
        <dbReference type="EMBL" id="KAH3861258.1"/>
    </source>
</evidence>
<comment type="caution">
    <text evidence="2">The sequence shown here is derived from an EMBL/GenBank/DDBJ whole genome shotgun (WGS) entry which is preliminary data.</text>
</comment>
<dbReference type="Proteomes" id="UP000828390">
    <property type="component" value="Unassembled WGS sequence"/>
</dbReference>
<keyword evidence="3" id="KW-1185">Reference proteome</keyword>
<reference evidence="2" key="2">
    <citation type="submission" date="2020-11" db="EMBL/GenBank/DDBJ databases">
        <authorList>
            <person name="McCartney M.A."/>
            <person name="Auch B."/>
            <person name="Kono T."/>
            <person name="Mallez S."/>
            <person name="Becker A."/>
            <person name="Gohl D.M."/>
            <person name="Silverstein K.A.T."/>
            <person name="Koren S."/>
            <person name="Bechman K.B."/>
            <person name="Herman A."/>
            <person name="Abrahante J.E."/>
            <person name="Garbe J."/>
        </authorList>
    </citation>
    <scope>NUCLEOTIDE SEQUENCE</scope>
    <source>
        <strain evidence="2">Duluth1</strain>
        <tissue evidence="2">Whole animal</tissue>
    </source>
</reference>
<organism evidence="2 3">
    <name type="scientific">Dreissena polymorpha</name>
    <name type="common">Zebra mussel</name>
    <name type="synonym">Mytilus polymorpha</name>
    <dbReference type="NCBI Taxonomy" id="45954"/>
    <lineage>
        <taxon>Eukaryota</taxon>
        <taxon>Metazoa</taxon>
        <taxon>Spiralia</taxon>
        <taxon>Lophotrochozoa</taxon>
        <taxon>Mollusca</taxon>
        <taxon>Bivalvia</taxon>
        <taxon>Autobranchia</taxon>
        <taxon>Heteroconchia</taxon>
        <taxon>Euheterodonta</taxon>
        <taxon>Imparidentia</taxon>
        <taxon>Neoheterodontei</taxon>
        <taxon>Myida</taxon>
        <taxon>Dreissenoidea</taxon>
        <taxon>Dreissenidae</taxon>
        <taxon>Dreissena</taxon>
    </lineage>
</organism>
<feature type="transmembrane region" description="Helical" evidence="1">
    <location>
        <begin position="164"/>
        <end position="185"/>
    </location>
</feature>
<keyword evidence="1" id="KW-1133">Transmembrane helix</keyword>
<keyword evidence="1" id="KW-0812">Transmembrane</keyword>
<evidence type="ECO:0000313" key="3">
    <source>
        <dbReference type="Proteomes" id="UP000828390"/>
    </source>
</evidence>
<feature type="transmembrane region" description="Helical" evidence="1">
    <location>
        <begin position="12"/>
        <end position="33"/>
    </location>
</feature>
<gene>
    <name evidence="2" type="ORF">DPMN_024185</name>
</gene>
<reference evidence="2" key="1">
    <citation type="journal article" date="2019" name="bioRxiv">
        <title>The Genome of the Zebra Mussel, Dreissena polymorpha: A Resource for Invasive Species Research.</title>
        <authorList>
            <person name="McCartney M.A."/>
            <person name="Auch B."/>
            <person name="Kono T."/>
            <person name="Mallez S."/>
            <person name="Zhang Y."/>
            <person name="Obille A."/>
            <person name="Becker A."/>
            <person name="Abrahante J.E."/>
            <person name="Garbe J."/>
            <person name="Badalamenti J.P."/>
            <person name="Herman A."/>
            <person name="Mangelson H."/>
            <person name="Liachko I."/>
            <person name="Sullivan S."/>
            <person name="Sone E.D."/>
            <person name="Koren S."/>
            <person name="Silverstein K.A.T."/>
            <person name="Beckman K.B."/>
            <person name="Gohl D.M."/>
        </authorList>
    </citation>
    <scope>NUCLEOTIDE SEQUENCE</scope>
    <source>
        <strain evidence="2">Duluth1</strain>
        <tissue evidence="2">Whole animal</tissue>
    </source>
</reference>
<dbReference type="EMBL" id="JAIWYP010000002">
    <property type="protein sequence ID" value="KAH3861258.1"/>
    <property type="molecule type" value="Genomic_DNA"/>
</dbReference>
<dbReference type="PANTHER" id="PTHR10877">
    <property type="entry name" value="POLYCYSTIN FAMILY MEMBER"/>
    <property type="match status" value="1"/>
</dbReference>
<name>A0A9D4LPA8_DREPO</name>